<dbReference type="EMBL" id="SAWY01000001">
    <property type="protein sequence ID" value="TPH19374.1"/>
    <property type="molecule type" value="Genomic_DNA"/>
</dbReference>
<comment type="caution">
    <text evidence="13">The sequence shown here is derived from an EMBL/GenBank/DDBJ whole genome shotgun (WGS) entry which is preliminary data.</text>
</comment>
<dbReference type="InterPro" id="IPR009078">
    <property type="entry name" value="Ferritin-like_SF"/>
</dbReference>
<evidence type="ECO:0000256" key="2">
    <source>
        <dbReference type="ARBA" id="ARBA00022434"/>
    </source>
</evidence>
<dbReference type="GO" id="GO:0008199">
    <property type="term" value="F:ferric iron binding"/>
    <property type="evidence" value="ECO:0007669"/>
    <property type="project" value="InterPro"/>
</dbReference>
<organism evidence="13 14">
    <name type="scientific">Litorilituus lipolyticus</name>
    <dbReference type="NCBI Taxonomy" id="2491017"/>
    <lineage>
        <taxon>Bacteria</taxon>
        <taxon>Pseudomonadati</taxon>
        <taxon>Pseudomonadota</taxon>
        <taxon>Gammaproteobacteria</taxon>
        <taxon>Alteromonadales</taxon>
        <taxon>Colwelliaceae</taxon>
        <taxon>Litorilituus</taxon>
    </lineage>
</organism>
<evidence type="ECO:0000256" key="3">
    <source>
        <dbReference type="ARBA" id="ARBA00022448"/>
    </source>
</evidence>
<dbReference type="PROSITE" id="PS00549">
    <property type="entry name" value="BACTERIOFERRITIN"/>
    <property type="match status" value="1"/>
</dbReference>
<sequence>MKGNDKVIASLNGLLHNELAAIDQYFTHSRMYEDWGLHELYEQLNHEMEEEITHADALIKRILFLEGVPNLKNRRDLLIGSDVEEMLKNDLVLEMEVVDALKASIALCEAEGDYQSREVLLTLLEDTEEDHVYWLEQQIGLIGRIGLPNYIQSKMGKETDKA</sequence>
<evidence type="ECO:0000256" key="9">
    <source>
        <dbReference type="PIRNR" id="PIRNR002560"/>
    </source>
</evidence>
<evidence type="ECO:0000313" key="13">
    <source>
        <dbReference type="EMBL" id="TPH19374.1"/>
    </source>
</evidence>
<dbReference type="Gene3D" id="1.20.1260.10">
    <property type="match status" value="1"/>
</dbReference>
<dbReference type="CDD" id="cd00907">
    <property type="entry name" value="Bacterioferritin"/>
    <property type="match status" value="1"/>
</dbReference>
<dbReference type="SUPFAM" id="SSF47240">
    <property type="entry name" value="Ferritin-like"/>
    <property type="match status" value="1"/>
</dbReference>
<evidence type="ECO:0000259" key="12">
    <source>
        <dbReference type="PROSITE" id="PS50905"/>
    </source>
</evidence>
<evidence type="ECO:0000256" key="11">
    <source>
        <dbReference type="RuleBase" id="RU000623"/>
    </source>
</evidence>
<feature type="domain" description="Ferritin-like diiron" evidence="12">
    <location>
        <begin position="1"/>
        <end position="146"/>
    </location>
</feature>
<reference evidence="13 14" key="1">
    <citation type="submission" date="2019-01" db="EMBL/GenBank/DDBJ databases">
        <title>Litorilituus lipolytica sp. nov., isolated from intertidal sand of the Yellow Sea in China.</title>
        <authorList>
            <person name="Liu A."/>
        </authorList>
    </citation>
    <scope>NUCLEOTIDE SEQUENCE [LARGE SCALE GENOMIC DNA]</scope>
    <source>
        <strain evidence="13 14">RZ04</strain>
    </source>
</reference>
<feature type="binding site" evidence="10">
    <location>
        <position position="131"/>
    </location>
    <ligand>
        <name>Fe cation</name>
        <dbReference type="ChEBI" id="CHEBI:24875"/>
        <label>2</label>
    </ligand>
</feature>
<evidence type="ECO:0000256" key="6">
    <source>
        <dbReference type="ARBA" id="ARBA00023004"/>
    </source>
</evidence>
<dbReference type="NCBIfam" id="TIGR00754">
    <property type="entry name" value="bfr"/>
    <property type="match status" value="1"/>
</dbReference>
<dbReference type="Pfam" id="PF00210">
    <property type="entry name" value="Ferritin"/>
    <property type="match status" value="1"/>
</dbReference>
<dbReference type="RefSeq" id="WP_140601063.1">
    <property type="nucleotide sequence ID" value="NZ_SAWY01000001.1"/>
</dbReference>
<feature type="binding site" evidence="10">
    <location>
        <position position="18"/>
    </location>
    <ligand>
        <name>Fe cation</name>
        <dbReference type="ChEBI" id="CHEBI:24875"/>
        <label>1</label>
    </ligand>
</feature>
<evidence type="ECO:0000256" key="4">
    <source>
        <dbReference type="ARBA" id="ARBA00022496"/>
    </source>
</evidence>
<keyword evidence="9 10" id="KW-0479">Metal-binding</keyword>
<dbReference type="GO" id="GO:0004322">
    <property type="term" value="F:ferroxidase activity"/>
    <property type="evidence" value="ECO:0007669"/>
    <property type="project" value="UniProtKB-EC"/>
</dbReference>
<keyword evidence="2 9" id="KW-0409">Iron storage</keyword>
<dbReference type="Proteomes" id="UP000315303">
    <property type="component" value="Unassembled WGS sequence"/>
</dbReference>
<keyword evidence="6 9" id="KW-0408">Iron</keyword>
<dbReference type="OrthoDB" id="9800505at2"/>
<dbReference type="InterPro" id="IPR009040">
    <property type="entry name" value="Ferritin-like_diiron"/>
</dbReference>
<evidence type="ECO:0000256" key="5">
    <source>
        <dbReference type="ARBA" id="ARBA00023002"/>
    </source>
</evidence>
<keyword evidence="7" id="KW-0406">Ion transport</keyword>
<evidence type="ECO:0000256" key="10">
    <source>
        <dbReference type="PIRSR" id="PIRSR002560-1"/>
    </source>
</evidence>
<comment type="catalytic activity">
    <reaction evidence="9">
        <text>4 Fe(2+) + O2 + 4 H(+) = 4 Fe(3+) + 2 H2O</text>
        <dbReference type="Rhea" id="RHEA:11148"/>
        <dbReference type="ChEBI" id="CHEBI:15377"/>
        <dbReference type="ChEBI" id="CHEBI:15378"/>
        <dbReference type="ChEBI" id="CHEBI:15379"/>
        <dbReference type="ChEBI" id="CHEBI:29033"/>
        <dbReference type="ChEBI" id="CHEBI:29034"/>
        <dbReference type="EC" id="1.16.3.1"/>
    </reaction>
</comment>
<accession>A0A502L8D4</accession>
<dbReference type="InterPro" id="IPR008331">
    <property type="entry name" value="Ferritin_DPS_dom"/>
</dbReference>
<keyword evidence="14" id="KW-1185">Reference proteome</keyword>
<feature type="binding site" evidence="10">
    <location>
        <position position="46"/>
    </location>
    <ligand>
        <name>Fe cation</name>
        <dbReference type="ChEBI" id="CHEBI:24875"/>
        <label>3</label>
    </ligand>
</feature>
<feature type="binding site" evidence="10">
    <location>
        <position position="128"/>
    </location>
    <ligand>
        <name>Fe cation</name>
        <dbReference type="ChEBI" id="CHEBI:24875"/>
        <label>1</label>
    </ligand>
</feature>
<comment type="similarity">
    <text evidence="1 9 11">Belongs to the bacterioferritin family.</text>
</comment>
<dbReference type="GO" id="GO:0020037">
    <property type="term" value="F:heme binding"/>
    <property type="evidence" value="ECO:0007669"/>
    <property type="project" value="TreeGrafter"/>
</dbReference>
<feature type="binding site" evidence="10">
    <location>
        <position position="54"/>
    </location>
    <ligand>
        <name>Fe cation</name>
        <dbReference type="ChEBI" id="CHEBI:24875"/>
        <label>1</label>
    </ligand>
</feature>
<dbReference type="PROSITE" id="PS50905">
    <property type="entry name" value="FERRITIN_LIKE"/>
    <property type="match status" value="1"/>
</dbReference>
<proteinExistence type="inferred from homology"/>
<feature type="binding site" evidence="10">
    <location>
        <position position="128"/>
    </location>
    <ligand>
        <name>Fe cation</name>
        <dbReference type="ChEBI" id="CHEBI:24875"/>
        <label>2</label>
    </ligand>
</feature>
<gene>
    <name evidence="13" type="primary">bfr</name>
    <name evidence="13" type="ORF">EPA86_00590</name>
</gene>
<evidence type="ECO:0000256" key="1">
    <source>
        <dbReference type="ARBA" id="ARBA00008093"/>
    </source>
</evidence>
<evidence type="ECO:0000256" key="7">
    <source>
        <dbReference type="ARBA" id="ARBA00023065"/>
    </source>
</evidence>
<dbReference type="PANTHER" id="PTHR30295:SF9">
    <property type="entry name" value="BACTERIOFERRITIN"/>
    <property type="match status" value="1"/>
</dbReference>
<dbReference type="GO" id="GO:0006826">
    <property type="term" value="P:iron ion transport"/>
    <property type="evidence" value="ECO:0007669"/>
    <property type="project" value="UniProtKB-KW"/>
</dbReference>
<evidence type="ECO:0000256" key="8">
    <source>
        <dbReference type="ARBA" id="ARBA00036243"/>
    </source>
</evidence>
<keyword evidence="4" id="KW-0410">Iron transport</keyword>
<feature type="binding site" evidence="10">
    <location>
        <position position="51"/>
    </location>
    <ligand>
        <name>Fe cation</name>
        <dbReference type="ChEBI" id="CHEBI:24875"/>
        <label>1</label>
    </ligand>
</feature>
<dbReference type="InterPro" id="IPR002024">
    <property type="entry name" value="Bacterioferritin"/>
</dbReference>
<dbReference type="GO" id="GO:0006879">
    <property type="term" value="P:intracellular iron ion homeostasis"/>
    <property type="evidence" value="ECO:0007669"/>
    <property type="project" value="UniProtKB-KW"/>
</dbReference>
<comment type="function">
    <text evidence="9">Iron-storage protein, whose ferroxidase center binds Fe(2+), oxidizes it using dioxygen to Fe(3+), and participates in the subsequent Fe(3+) oxide mineral core formation within the central cavity of the BFR protein shell.</text>
</comment>
<dbReference type="EC" id="1.16.3.1" evidence="9"/>
<feature type="binding site" evidence="10">
    <location>
        <position position="50"/>
    </location>
    <ligand>
        <name>Fe cation</name>
        <dbReference type="ChEBI" id="CHEBI:24875"/>
        <label>3</label>
    </ligand>
</feature>
<comment type="catalytic activity">
    <reaction evidence="8">
        <text>Fe(2+)(in) = Fe(2+)(out)</text>
        <dbReference type="Rhea" id="RHEA:28486"/>
        <dbReference type="ChEBI" id="CHEBI:29033"/>
    </reaction>
</comment>
<name>A0A502L8D4_9GAMM</name>
<feature type="binding site" evidence="10">
    <location>
        <position position="51"/>
    </location>
    <ligand>
        <name>Fe cation</name>
        <dbReference type="ChEBI" id="CHEBI:24875"/>
        <label>2</label>
    </ligand>
</feature>
<dbReference type="InterPro" id="IPR012347">
    <property type="entry name" value="Ferritin-like"/>
</dbReference>
<feature type="binding site" evidence="10">
    <location>
        <position position="94"/>
    </location>
    <ligand>
        <name>Fe cation</name>
        <dbReference type="ChEBI" id="CHEBI:24875"/>
        <label>2</label>
    </ligand>
</feature>
<keyword evidence="11" id="KW-0349">Heme</keyword>
<protein>
    <recommendedName>
        <fullName evidence="9 11">Bacterioferritin</fullName>
        <ecNumber evidence="9">1.16.3.1</ecNumber>
    </recommendedName>
</protein>
<dbReference type="GO" id="GO:0005829">
    <property type="term" value="C:cytosol"/>
    <property type="evidence" value="ECO:0007669"/>
    <property type="project" value="TreeGrafter"/>
</dbReference>
<keyword evidence="3" id="KW-0813">Transport</keyword>
<dbReference type="PANTHER" id="PTHR30295">
    <property type="entry name" value="BACTERIOFERRITIN"/>
    <property type="match status" value="1"/>
</dbReference>
<dbReference type="PIRSF" id="PIRSF002560">
    <property type="entry name" value="Bacterioferritin"/>
    <property type="match status" value="1"/>
</dbReference>
<evidence type="ECO:0000313" key="14">
    <source>
        <dbReference type="Proteomes" id="UP000315303"/>
    </source>
</evidence>
<dbReference type="PRINTS" id="PR00601">
    <property type="entry name" value="BACFERRITIN"/>
</dbReference>
<keyword evidence="5" id="KW-0560">Oxidoreductase</keyword>
<dbReference type="AlphaFoldDB" id="A0A502L8D4"/>